<gene>
    <name evidence="1" type="ORF">RHP51_04890</name>
</gene>
<name>A0ABY9XVR0_9FLAO</name>
<evidence type="ECO:0008006" key="3">
    <source>
        <dbReference type="Google" id="ProtNLM"/>
    </source>
</evidence>
<dbReference type="RefSeq" id="WP_415866386.1">
    <property type="nucleotide sequence ID" value="NZ_CP134537.1"/>
</dbReference>
<proteinExistence type="predicted"/>
<dbReference type="EMBL" id="CP134537">
    <property type="protein sequence ID" value="WNH10037.1"/>
    <property type="molecule type" value="Genomic_DNA"/>
</dbReference>
<accession>A0ABY9XVR0</accession>
<organism evidence="1 2">
    <name type="scientific">Thalassobellus suaedae</name>
    <dbReference type="NCBI Taxonomy" id="3074124"/>
    <lineage>
        <taxon>Bacteria</taxon>
        <taxon>Pseudomonadati</taxon>
        <taxon>Bacteroidota</taxon>
        <taxon>Flavobacteriia</taxon>
        <taxon>Flavobacteriales</taxon>
        <taxon>Flavobacteriaceae</taxon>
        <taxon>Thalassobellus</taxon>
    </lineage>
</organism>
<dbReference type="InterPro" id="IPR016181">
    <property type="entry name" value="Acyl_CoA_acyltransferase"/>
</dbReference>
<protein>
    <recommendedName>
        <fullName evidence="3">N-acetyltransferase domain-containing protein</fullName>
    </recommendedName>
</protein>
<sequence length="140" mass="16322">MDIRKINNLKIRLTTTEDYQELVSWWKWHRFTPPNIDMLPNSLKDGIMISINEINCCAGFIYRTPSSFCWCEYIVSNPEIKDKSIRTEALCLLINNITELARKMGFKIIFTSVKNQNLINKYQSCGYAKGTSTIEMIKEL</sequence>
<dbReference type="SUPFAM" id="SSF55729">
    <property type="entry name" value="Acyl-CoA N-acyltransferases (Nat)"/>
    <property type="match status" value="1"/>
</dbReference>
<evidence type="ECO:0000313" key="2">
    <source>
        <dbReference type="Proteomes" id="UP001302806"/>
    </source>
</evidence>
<evidence type="ECO:0000313" key="1">
    <source>
        <dbReference type="EMBL" id="WNH10037.1"/>
    </source>
</evidence>
<dbReference type="Gene3D" id="3.40.630.30">
    <property type="match status" value="1"/>
</dbReference>
<dbReference type="Proteomes" id="UP001302806">
    <property type="component" value="Chromosome"/>
</dbReference>
<reference evidence="1 2" key="1">
    <citation type="submission" date="2023-09" db="EMBL/GenBank/DDBJ databases">
        <title>Thalassobella suaedae gen. nov., sp. nov., a marine bacterium of the family Flavobacteriaceae isolated from a halophyte Suaeda japonica.</title>
        <authorList>
            <person name="Lee S.Y."/>
            <person name="Hwang C.Y."/>
        </authorList>
    </citation>
    <scope>NUCLEOTIDE SEQUENCE [LARGE SCALE GENOMIC DNA]</scope>
    <source>
        <strain evidence="1 2">HL-DH14</strain>
    </source>
</reference>